<dbReference type="SUPFAM" id="SSF51735">
    <property type="entry name" value="NAD(P)-binding Rossmann-fold domains"/>
    <property type="match status" value="1"/>
</dbReference>
<dbReference type="PRINTS" id="PR00081">
    <property type="entry name" value="GDHRDH"/>
</dbReference>
<dbReference type="InterPro" id="IPR036291">
    <property type="entry name" value="NAD(P)-bd_dom_sf"/>
</dbReference>
<name>A0ABQ2RXG1_9DEIO</name>
<evidence type="ECO:0000313" key="2">
    <source>
        <dbReference type="Proteomes" id="UP000634308"/>
    </source>
</evidence>
<evidence type="ECO:0000313" key="1">
    <source>
        <dbReference type="EMBL" id="GGR76363.1"/>
    </source>
</evidence>
<dbReference type="EMBL" id="BMQM01000067">
    <property type="protein sequence ID" value="GGR76363.1"/>
    <property type="molecule type" value="Genomic_DNA"/>
</dbReference>
<dbReference type="Pfam" id="PF00106">
    <property type="entry name" value="adh_short"/>
    <property type="match status" value="1"/>
</dbReference>
<dbReference type="Gene3D" id="3.40.50.720">
    <property type="entry name" value="NAD(P)-binding Rossmann-like Domain"/>
    <property type="match status" value="1"/>
</dbReference>
<proteinExistence type="predicted"/>
<dbReference type="RefSeq" id="WP_189066896.1">
    <property type="nucleotide sequence ID" value="NZ_BMQM01000067.1"/>
</dbReference>
<organism evidence="1 2">
    <name type="scientific">Deinococcus seoulensis</name>
    <dbReference type="NCBI Taxonomy" id="1837379"/>
    <lineage>
        <taxon>Bacteria</taxon>
        <taxon>Thermotogati</taxon>
        <taxon>Deinococcota</taxon>
        <taxon>Deinococci</taxon>
        <taxon>Deinococcales</taxon>
        <taxon>Deinococcaceae</taxon>
        <taxon>Deinococcus</taxon>
    </lineage>
</organism>
<dbReference type="InterPro" id="IPR002347">
    <property type="entry name" value="SDR_fam"/>
</dbReference>
<dbReference type="Proteomes" id="UP000634308">
    <property type="component" value="Unassembled WGS sequence"/>
</dbReference>
<dbReference type="PANTHER" id="PTHR43544">
    <property type="entry name" value="SHORT-CHAIN DEHYDROGENASE/REDUCTASE"/>
    <property type="match status" value="1"/>
</dbReference>
<keyword evidence="2" id="KW-1185">Reference proteome</keyword>
<dbReference type="PANTHER" id="PTHR43544:SF2">
    <property type="entry name" value="OXIDOREDUCTASE"/>
    <property type="match status" value="1"/>
</dbReference>
<protein>
    <submittedName>
        <fullName evidence="1">Oxidoreductase</fullName>
    </submittedName>
</protein>
<comment type="caution">
    <text evidence="1">The sequence shown here is derived from an EMBL/GenBank/DDBJ whole genome shotgun (WGS) entry which is preliminary data.</text>
</comment>
<sequence>MTTDPTPTDWEAAQRVLRAVLRDPALADDRAEFRTLVAGVNRAGRKHARQQAVPPADVPRSGSLPRCYICKDRFAVAHPANPALCPACGALNTRKRSARTDLTGRTAVLTGGRVKIGYALSLKLLRDGARVIVTTRFPQDAARRYAQEPDVADWQGRLALYGLDLRDLRGVQAFIEQMHETEPHLDLLINNAAQTIARPQEFYAHLLDGERQALPQEQAGLRILNPSALLRAEESSAALQAYFPSGALDADGQQIDLRPENSWSARLQDVTLRELLEVQLVNSSAPFLLCTGLLPLLRRSPFPRRFVVNVSAMEGQFTRRSKTERHPHTNMAKAALNMLTRTSGPDLAPDGIYMTSVDTGWITNEHPHPKAVRMEGLGFRPPLDIVDGAARIYDPVVVGLNEPQTPPYGVFLKDYRPYPW</sequence>
<gene>
    <name evidence="1" type="ORF">GCM10008959_41430</name>
</gene>
<accession>A0ABQ2RXG1</accession>
<dbReference type="InterPro" id="IPR051468">
    <property type="entry name" value="Fungal_SecMetab_SDRs"/>
</dbReference>
<reference evidence="2" key="1">
    <citation type="journal article" date="2019" name="Int. J. Syst. Evol. Microbiol.">
        <title>The Global Catalogue of Microorganisms (GCM) 10K type strain sequencing project: providing services to taxonomists for standard genome sequencing and annotation.</title>
        <authorList>
            <consortium name="The Broad Institute Genomics Platform"/>
            <consortium name="The Broad Institute Genome Sequencing Center for Infectious Disease"/>
            <person name="Wu L."/>
            <person name="Ma J."/>
        </authorList>
    </citation>
    <scope>NUCLEOTIDE SEQUENCE [LARGE SCALE GENOMIC DNA]</scope>
    <source>
        <strain evidence="2">JCM 31404</strain>
    </source>
</reference>